<reference evidence="2 3" key="1">
    <citation type="submission" date="2021-06" db="EMBL/GenBank/DDBJ databases">
        <authorList>
            <person name="Sun Q."/>
            <person name="Li D."/>
        </authorList>
    </citation>
    <scope>NUCLEOTIDE SEQUENCE [LARGE SCALE GENOMIC DNA]</scope>
    <source>
        <strain evidence="2 3">MSJd-7</strain>
    </source>
</reference>
<comment type="caution">
    <text evidence="2">The sequence shown here is derived from an EMBL/GenBank/DDBJ whole genome shotgun (WGS) entry which is preliminary data.</text>
</comment>
<feature type="compositionally biased region" description="Low complexity" evidence="1">
    <location>
        <begin position="119"/>
        <end position="139"/>
    </location>
</feature>
<evidence type="ECO:0000256" key="1">
    <source>
        <dbReference type="SAM" id="MobiDB-lite"/>
    </source>
</evidence>
<dbReference type="EMBL" id="JAHLQI010000004">
    <property type="protein sequence ID" value="MBU5490719.1"/>
    <property type="molecule type" value="Genomic_DNA"/>
</dbReference>
<protein>
    <submittedName>
        <fullName evidence="2">Uncharacterized protein</fullName>
    </submittedName>
</protein>
<gene>
    <name evidence="2" type="ORF">KQI75_08825</name>
</gene>
<keyword evidence="3" id="KW-1185">Reference proteome</keyword>
<dbReference type="RefSeq" id="WP_216470441.1">
    <property type="nucleotide sequence ID" value="NZ_JAHLQI010000004.1"/>
</dbReference>
<sequence length="187" mass="20785">MPNSFSQVASITRQARDAANAATENDISTAYEYIKSNYTDCFKDNATMEQMMYYGWLLEYKYVGNPEKEDYCNLGQDAEQLVKYVYRGTDTADSDHSKSNIEQIRKSIDAIEQAKAAAAEQAAAEQSETSNSSDTASSKENSRTVYVTKTGKKYHYANPCGKGTYYPCSLAEAQSRGLEPCGKCVLR</sequence>
<evidence type="ECO:0000313" key="3">
    <source>
        <dbReference type="Proteomes" id="UP000783588"/>
    </source>
</evidence>
<evidence type="ECO:0000313" key="2">
    <source>
        <dbReference type="EMBL" id="MBU5490719.1"/>
    </source>
</evidence>
<feature type="region of interest" description="Disordered" evidence="1">
    <location>
        <begin position="119"/>
        <end position="144"/>
    </location>
</feature>
<proteinExistence type="predicted"/>
<dbReference type="Proteomes" id="UP000783588">
    <property type="component" value="Unassembled WGS sequence"/>
</dbReference>
<organism evidence="2 3">
    <name type="scientific">Butyricicoccus intestinisimiae</name>
    <dbReference type="NCBI Taxonomy" id="2841509"/>
    <lineage>
        <taxon>Bacteria</taxon>
        <taxon>Bacillati</taxon>
        <taxon>Bacillota</taxon>
        <taxon>Clostridia</taxon>
        <taxon>Eubacteriales</taxon>
        <taxon>Butyricicoccaceae</taxon>
        <taxon>Butyricicoccus</taxon>
    </lineage>
</organism>
<name>A0ABS6EV19_9FIRM</name>
<accession>A0ABS6EV19</accession>